<feature type="domain" description="PucR C-terminal helix-turn-helix" evidence="1">
    <location>
        <begin position="317"/>
        <end position="374"/>
    </location>
</feature>
<reference evidence="2 3" key="1">
    <citation type="submission" date="2019-03" db="EMBL/GenBank/DDBJ databases">
        <title>Genomic Encyclopedia of Type Strains, Phase III (KMG-III): the genomes of soil and plant-associated and newly described type strains.</title>
        <authorList>
            <person name="Whitman W."/>
        </authorList>
    </citation>
    <scope>NUCLEOTIDE SEQUENCE [LARGE SCALE GENOMIC DNA]</scope>
    <source>
        <strain evidence="2 3">VKMAc-2574</strain>
    </source>
</reference>
<keyword evidence="3" id="KW-1185">Reference proteome</keyword>
<dbReference type="Proteomes" id="UP000295060">
    <property type="component" value="Unassembled WGS sequence"/>
</dbReference>
<dbReference type="InterPro" id="IPR025736">
    <property type="entry name" value="PucR_C-HTH_dom"/>
</dbReference>
<comment type="caution">
    <text evidence="2">The sequence shown here is derived from an EMBL/GenBank/DDBJ whole genome shotgun (WGS) entry which is preliminary data.</text>
</comment>
<dbReference type="RefSeq" id="WP_134125660.1">
    <property type="nucleotide sequence ID" value="NZ_SODU01000001.1"/>
</dbReference>
<proteinExistence type="predicted"/>
<name>A0ABY2FI33_9ACTN</name>
<evidence type="ECO:0000259" key="1">
    <source>
        <dbReference type="Pfam" id="PF13556"/>
    </source>
</evidence>
<organism evidence="2 3">
    <name type="scientific">Kribbella pratensis</name>
    <dbReference type="NCBI Taxonomy" id="2512112"/>
    <lineage>
        <taxon>Bacteria</taxon>
        <taxon>Bacillati</taxon>
        <taxon>Actinomycetota</taxon>
        <taxon>Actinomycetes</taxon>
        <taxon>Propionibacteriales</taxon>
        <taxon>Kribbellaceae</taxon>
        <taxon>Kribbella</taxon>
    </lineage>
</organism>
<dbReference type="InterPro" id="IPR051448">
    <property type="entry name" value="CdaR-like_regulators"/>
</dbReference>
<gene>
    <name evidence="2" type="ORF">EV137_0033</name>
</gene>
<protein>
    <submittedName>
        <fullName evidence="2">PucR-like helix-turn-helix protein</fullName>
    </submittedName>
</protein>
<dbReference type="PANTHER" id="PTHR33744">
    <property type="entry name" value="CARBOHYDRATE DIACID REGULATOR"/>
    <property type="match status" value="1"/>
</dbReference>
<dbReference type="Gene3D" id="1.10.10.2840">
    <property type="entry name" value="PucR C-terminal helix-turn-helix domain"/>
    <property type="match status" value="1"/>
</dbReference>
<dbReference type="EMBL" id="SODU01000001">
    <property type="protein sequence ID" value="TDW92773.1"/>
    <property type="molecule type" value="Genomic_DNA"/>
</dbReference>
<dbReference type="Pfam" id="PF13556">
    <property type="entry name" value="HTH_30"/>
    <property type="match status" value="1"/>
</dbReference>
<accession>A0ABY2FI33</accession>
<dbReference type="PANTHER" id="PTHR33744:SF17">
    <property type="entry name" value="CONSERVED PROTEIN"/>
    <property type="match status" value="1"/>
</dbReference>
<evidence type="ECO:0000313" key="3">
    <source>
        <dbReference type="Proteomes" id="UP000295060"/>
    </source>
</evidence>
<sequence length="394" mass="43062">MDLDDLVGAVSDAFGTPAVLEDRDFNLIAFNTQADEIDAVRAGSILRRRSTADVRSWFEQFGIATATGPVRTPSEPSLGILPRLCLPVRWNGVTYGYFWLLDPEGGLGTPEQLEATAAIAREAGALLAQRARGSRDASLLLANLLAPDDAVSARAVEELDSRGLVQRTAYVVVVHAEQPSREVVPLNLWSLPRHVLATSGEGFTTLLVDLANERMFLIEQAIDRLRQLHAQRLGDQAAARLLVGVGEPQRGLAHARTSHEQAMRATKILAAVPRLGAVAHWSQLGVHRLISCGPRSALVDAVLDPRAQRLLDAGGELVRTAQVFLDRAGNIQELATELAIHRQTAYYRLRRIETITGFDLHRGEDRLTLHLALTMAPLLTEINEPVQGGRRARQ</sequence>
<dbReference type="InterPro" id="IPR042070">
    <property type="entry name" value="PucR_C-HTH_sf"/>
</dbReference>
<evidence type="ECO:0000313" key="2">
    <source>
        <dbReference type="EMBL" id="TDW92773.1"/>
    </source>
</evidence>